<evidence type="ECO:0000259" key="1">
    <source>
        <dbReference type="PROSITE" id="PS51340"/>
    </source>
</evidence>
<name>F6V6V3_CIOIN</name>
<feature type="domain" description="MOSC" evidence="1">
    <location>
        <begin position="1"/>
        <end position="52"/>
    </location>
</feature>
<dbReference type="InParanoid" id="F6V6V3"/>
<dbReference type="GO" id="GO:0003824">
    <property type="term" value="F:catalytic activity"/>
    <property type="evidence" value="ECO:0007669"/>
    <property type="project" value="InterPro"/>
</dbReference>
<organism evidence="2 3">
    <name type="scientific">Ciona intestinalis</name>
    <name type="common">Transparent sea squirt</name>
    <name type="synonym">Ascidia intestinalis</name>
    <dbReference type="NCBI Taxonomy" id="7719"/>
    <lineage>
        <taxon>Eukaryota</taxon>
        <taxon>Metazoa</taxon>
        <taxon>Chordata</taxon>
        <taxon>Tunicata</taxon>
        <taxon>Ascidiacea</taxon>
        <taxon>Phlebobranchia</taxon>
        <taxon>Cionidae</taxon>
        <taxon>Ciona</taxon>
    </lineage>
</organism>
<reference evidence="2" key="2">
    <citation type="submission" date="2025-08" db="UniProtKB">
        <authorList>
            <consortium name="Ensembl"/>
        </authorList>
    </citation>
    <scope>IDENTIFICATION</scope>
</reference>
<accession>F6V6V3</accession>
<dbReference type="Ensembl" id="ENSCINT00000008801.3">
    <property type="protein sequence ID" value="ENSCINP00000008801.3"/>
    <property type="gene ID" value="ENSCING00000004265.3"/>
</dbReference>
<sequence>MRPDQEPLQTMKTFRLCKEEDRKVYGTSPILGVNLGIFKTGTVSVGDVVYAC</sequence>
<dbReference type="Proteomes" id="UP000008144">
    <property type="component" value="Unassembled WGS sequence"/>
</dbReference>
<dbReference type="AlphaFoldDB" id="F6V6V3"/>
<protein>
    <recommendedName>
        <fullName evidence="1">MOSC domain-containing protein</fullName>
    </recommendedName>
</protein>
<dbReference type="PROSITE" id="PS51340">
    <property type="entry name" value="MOSC"/>
    <property type="match status" value="1"/>
</dbReference>
<dbReference type="GO" id="GO:0030151">
    <property type="term" value="F:molybdenum ion binding"/>
    <property type="evidence" value="ECO:0007669"/>
    <property type="project" value="InterPro"/>
</dbReference>
<evidence type="ECO:0000313" key="2">
    <source>
        <dbReference type="Ensembl" id="ENSCINP00000008801.3"/>
    </source>
</evidence>
<keyword evidence="3" id="KW-1185">Reference proteome</keyword>
<reference evidence="3" key="1">
    <citation type="journal article" date="2002" name="Science">
        <title>The draft genome of Ciona intestinalis: insights into chordate and vertebrate origins.</title>
        <authorList>
            <person name="Dehal P."/>
            <person name="Satou Y."/>
            <person name="Campbell R.K."/>
            <person name="Chapman J."/>
            <person name="Degnan B."/>
            <person name="De Tomaso A."/>
            <person name="Davidson B."/>
            <person name="Di Gregorio A."/>
            <person name="Gelpke M."/>
            <person name="Goodstein D.M."/>
            <person name="Harafuji N."/>
            <person name="Hastings K.E."/>
            <person name="Ho I."/>
            <person name="Hotta K."/>
            <person name="Huang W."/>
            <person name="Kawashima T."/>
            <person name="Lemaire P."/>
            <person name="Martinez D."/>
            <person name="Meinertzhagen I.A."/>
            <person name="Necula S."/>
            <person name="Nonaka M."/>
            <person name="Putnam N."/>
            <person name="Rash S."/>
            <person name="Saiga H."/>
            <person name="Satake M."/>
            <person name="Terry A."/>
            <person name="Yamada L."/>
            <person name="Wang H.G."/>
            <person name="Awazu S."/>
            <person name="Azumi K."/>
            <person name="Boore J."/>
            <person name="Branno M."/>
            <person name="Chin-Bow S."/>
            <person name="DeSantis R."/>
            <person name="Doyle S."/>
            <person name="Francino P."/>
            <person name="Keys D.N."/>
            <person name="Haga S."/>
            <person name="Hayashi H."/>
            <person name="Hino K."/>
            <person name="Imai K.S."/>
            <person name="Inaba K."/>
            <person name="Kano S."/>
            <person name="Kobayashi K."/>
            <person name="Kobayashi M."/>
            <person name="Lee B.I."/>
            <person name="Makabe K.W."/>
            <person name="Manohar C."/>
            <person name="Matassi G."/>
            <person name="Medina M."/>
            <person name="Mochizuki Y."/>
            <person name="Mount S."/>
            <person name="Morishita T."/>
            <person name="Miura S."/>
            <person name="Nakayama A."/>
            <person name="Nishizaka S."/>
            <person name="Nomoto H."/>
            <person name="Ohta F."/>
            <person name="Oishi K."/>
            <person name="Rigoutsos I."/>
            <person name="Sano M."/>
            <person name="Sasaki A."/>
            <person name="Sasakura Y."/>
            <person name="Shoguchi E."/>
            <person name="Shin-i T."/>
            <person name="Spagnuolo A."/>
            <person name="Stainier D."/>
            <person name="Suzuki M.M."/>
            <person name="Tassy O."/>
            <person name="Takatori N."/>
            <person name="Tokuoka M."/>
            <person name="Yagi K."/>
            <person name="Yoshizaki F."/>
            <person name="Wada S."/>
            <person name="Zhang C."/>
            <person name="Hyatt P.D."/>
            <person name="Larimer F."/>
            <person name="Detter C."/>
            <person name="Doggett N."/>
            <person name="Glavina T."/>
            <person name="Hawkins T."/>
            <person name="Richardson P."/>
            <person name="Lucas S."/>
            <person name="Kohara Y."/>
            <person name="Levine M."/>
            <person name="Satoh N."/>
            <person name="Rokhsar D.S."/>
        </authorList>
    </citation>
    <scope>NUCLEOTIDE SEQUENCE [LARGE SCALE GENOMIC DNA]</scope>
</reference>
<dbReference type="InterPro" id="IPR005302">
    <property type="entry name" value="MoCF_Sase_C"/>
</dbReference>
<proteinExistence type="predicted"/>
<dbReference type="GO" id="GO:0030170">
    <property type="term" value="F:pyridoxal phosphate binding"/>
    <property type="evidence" value="ECO:0007669"/>
    <property type="project" value="InterPro"/>
</dbReference>
<dbReference type="STRING" id="7719.ENSCINP00000008801"/>
<dbReference type="HOGENOM" id="CLU_3086490_0_0_1"/>
<evidence type="ECO:0000313" key="3">
    <source>
        <dbReference type="Proteomes" id="UP000008144"/>
    </source>
</evidence>
<reference evidence="2" key="3">
    <citation type="submission" date="2025-09" db="UniProtKB">
        <authorList>
            <consortium name="Ensembl"/>
        </authorList>
    </citation>
    <scope>IDENTIFICATION</scope>
</reference>